<feature type="signal peptide" evidence="1">
    <location>
        <begin position="1"/>
        <end position="24"/>
    </location>
</feature>
<organism evidence="2 3">
    <name type="scientific">Metamycoplasma subdolum</name>
    <dbReference type="NCBI Taxonomy" id="92407"/>
    <lineage>
        <taxon>Bacteria</taxon>
        <taxon>Bacillati</taxon>
        <taxon>Mycoplasmatota</taxon>
        <taxon>Mycoplasmoidales</taxon>
        <taxon>Metamycoplasmataceae</taxon>
        <taxon>Metamycoplasma</taxon>
    </lineage>
</organism>
<dbReference type="PROSITE" id="PS51257">
    <property type="entry name" value="PROKAR_LIPOPROTEIN"/>
    <property type="match status" value="1"/>
</dbReference>
<evidence type="ECO:0000256" key="1">
    <source>
        <dbReference type="SAM" id="SignalP"/>
    </source>
</evidence>
<sequence length="240" mass="28454">MKKIKLLPLVLPLTLLPTSLLSSACITFLEKTLTRKIDKILDNKIWEYEAIYEDNVLGFRNNHQKMFEDFEFKIVIGKGSNILDYYKDKVVLNLFSFKLGIDNIFNMPSLGEPHLNYNMISMILDKEVAKKIELIHDININWSEELRTRKIQRGAVWNKIERFRFNNKNKFLTIKSQEFSIEYNNNKYVFDLKILDIILDKNFEIKTPFKFSIINYPNGGKYEESKFLFCLKLSEIIDDK</sequence>
<reference evidence="2 3" key="1">
    <citation type="submission" date="2018-10" db="EMBL/GenBank/DDBJ databases">
        <title>Genomic Encyclopedia of Archaeal and Bacterial Type Strains, Phase II (KMG-II): from individual species to whole genera.</title>
        <authorList>
            <person name="Goeker M."/>
        </authorList>
    </citation>
    <scope>NUCLEOTIDE SEQUENCE [LARGE SCALE GENOMIC DNA]</scope>
    <source>
        <strain evidence="2 3">ATCC 29870</strain>
    </source>
</reference>
<comment type="caution">
    <text evidence="2">The sequence shown here is derived from an EMBL/GenBank/DDBJ whole genome shotgun (WGS) entry which is preliminary data.</text>
</comment>
<accession>A0A3M0A482</accession>
<dbReference type="AlphaFoldDB" id="A0A3M0A482"/>
<dbReference type="Proteomes" id="UP000267246">
    <property type="component" value="Unassembled WGS sequence"/>
</dbReference>
<dbReference type="EMBL" id="REFI01000008">
    <property type="protein sequence ID" value="RMA77548.1"/>
    <property type="molecule type" value="Genomic_DNA"/>
</dbReference>
<keyword evidence="1" id="KW-0732">Signal</keyword>
<keyword evidence="3" id="KW-1185">Reference proteome</keyword>
<feature type="chain" id="PRO_5018291326" description="Lipoprotein" evidence="1">
    <location>
        <begin position="25"/>
        <end position="240"/>
    </location>
</feature>
<protein>
    <recommendedName>
        <fullName evidence="4">Lipoprotein</fullName>
    </recommendedName>
</protein>
<gene>
    <name evidence="2" type="ORF">JN00_0390</name>
</gene>
<dbReference type="RefSeq" id="WP_121940863.1">
    <property type="nucleotide sequence ID" value="NZ_CP137846.1"/>
</dbReference>
<evidence type="ECO:0000313" key="3">
    <source>
        <dbReference type="Proteomes" id="UP000267246"/>
    </source>
</evidence>
<evidence type="ECO:0000313" key="2">
    <source>
        <dbReference type="EMBL" id="RMA77548.1"/>
    </source>
</evidence>
<name>A0A3M0A482_9BACT</name>
<evidence type="ECO:0008006" key="4">
    <source>
        <dbReference type="Google" id="ProtNLM"/>
    </source>
</evidence>
<proteinExistence type="predicted"/>